<dbReference type="EMBL" id="JBDPZD010000008">
    <property type="protein sequence ID" value="MEO3693615.1"/>
    <property type="molecule type" value="Genomic_DNA"/>
</dbReference>
<evidence type="ECO:0000313" key="3">
    <source>
        <dbReference type="Proteomes" id="UP001495147"/>
    </source>
</evidence>
<gene>
    <name evidence="2" type="ORF">ABDJ85_19250</name>
</gene>
<comment type="caution">
    <text evidence="2">The sequence shown here is derived from an EMBL/GenBank/DDBJ whole genome shotgun (WGS) entry which is preliminary data.</text>
</comment>
<organism evidence="2 3">
    <name type="scientific">Roseateles paludis</name>
    <dbReference type="NCBI Taxonomy" id="3145238"/>
    <lineage>
        <taxon>Bacteria</taxon>
        <taxon>Pseudomonadati</taxon>
        <taxon>Pseudomonadota</taxon>
        <taxon>Betaproteobacteria</taxon>
        <taxon>Burkholderiales</taxon>
        <taxon>Sphaerotilaceae</taxon>
        <taxon>Roseateles</taxon>
    </lineage>
</organism>
<name>A0ABV0G7E6_9BURK</name>
<accession>A0ABV0G7E6</accession>
<dbReference type="RefSeq" id="WP_347706429.1">
    <property type="nucleotide sequence ID" value="NZ_JBDPZD010000008.1"/>
</dbReference>
<reference evidence="2 3" key="1">
    <citation type="submission" date="2024-05" db="EMBL/GenBank/DDBJ databases">
        <title>Roseateles sp. DJS-2-20 16S ribosomal RNA gene Genome sequencing and assembly.</title>
        <authorList>
            <person name="Woo H."/>
        </authorList>
    </citation>
    <scope>NUCLEOTIDE SEQUENCE [LARGE SCALE GENOMIC DNA]</scope>
    <source>
        <strain evidence="2 3">DJS-2-20</strain>
    </source>
</reference>
<evidence type="ECO:0008006" key="4">
    <source>
        <dbReference type="Google" id="ProtNLM"/>
    </source>
</evidence>
<proteinExistence type="predicted"/>
<evidence type="ECO:0000313" key="2">
    <source>
        <dbReference type="EMBL" id="MEO3693615.1"/>
    </source>
</evidence>
<evidence type="ECO:0000256" key="1">
    <source>
        <dbReference type="SAM" id="Phobius"/>
    </source>
</evidence>
<dbReference type="Proteomes" id="UP001495147">
    <property type="component" value="Unassembled WGS sequence"/>
</dbReference>
<keyword evidence="1" id="KW-1133">Transmembrane helix</keyword>
<protein>
    <recommendedName>
        <fullName evidence="4">Lipoprotein</fullName>
    </recommendedName>
</protein>
<keyword evidence="1" id="KW-0812">Transmembrane</keyword>
<keyword evidence="3" id="KW-1185">Reference proteome</keyword>
<feature type="transmembrane region" description="Helical" evidence="1">
    <location>
        <begin position="16"/>
        <end position="35"/>
    </location>
</feature>
<keyword evidence="1" id="KW-0472">Membrane</keyword>
<sequence length="332" mass="35262">MAVFRTIRFSRQCGRLAWIAAAVLLLAALGGWWWLRPVAEPVMPAAAPAMPATVVAAAYVAAAPAVPPSSPAAVRAVPAPVAASKPPVQALPKLSSQGFADAIRQTQIALQGPASPKQLLQAAQTLGACKWADEVVKALYNARDQGDAGVKRVAQITGLSVESQIELFQGNQRLCQVFDQATLARQGELLKAAYDSGEKEAAGPYLLWLQTEGRQVANPALLERVQRGLLAVAEGGDFTALIQFSTPFSAHAQSMGITETQRQGFNEAVRQIQVEIMGAEAAKALLTSTAELEAKYRILEATPPLTPEQRAEAEALAARVVNAWRKRQGKGG</sequence>